<dbReference type="AlphaFoldDB" id="F7XD54"/>
<dbReference type="PATRIC" id="fig|707241.3.peg.4433"/>
<evidence type="ECO:0000259" key="1">
    <source>
        <dbReference type="PROSITE" id="PS50056"/>
    </source>
</evidence>
<organism evidence="2 3">
    <name type="scientific">Sinorhizobium meliloti (strain SM11)</name>
    <dbReference type="NCBI Taxonomy" id="707241"/>
    <lineage>
        <taxon>Bacteria</taxon>
        <taxon>Pseudomonadati</taxon>
        <taxon>Pseudomonadota</taxon>
        <taxon>Alphaproteobacteria</taxon>
        <taxon>Hyphomicrobiales</taxon>
        <taxon>Rhizobiaceae</taxon>
        <taxon>Sinorhizobium/Ensifer group</taxon>
        <taxon>Sinorhizobium</taxon>
    </lineage>
</organism>
<dbReference type="Gene3D" id="3.90.190.10">
    <property type="entry name" value="Protein tyrosine phosphatase superfamily"/>
    <property type="match status" value="1"/>
</dbReference>
<geneLocation type="plasmid" evidence="2 3">
    <name>pSmeSM11c</name>
</geneLocation>
<dbReference type="PROSITE" id="PS50056">
    <property type="entry name" value="TYR_PHOSPHATASE_2"/>
    <property type="match status" value="1"/>
</dbReference>
<keyword evidence="2" id="KW-0614">Plasmid</keyword>
<gene>
    <name evidence="2" type="ordered locus">SM11_pC0460</name>
</gene>
<dbReference type="EMBL" id="CP001831">
    <property type="protein sequence ID" value="AEH81533.1"/>
    <property type="molecule type" value="Genomic_DNA"/>
</dbReference>
<dbReference type="PROSITE" id="PS00383">
    <property type="entry name" value="TYR_PHOSPHATASE_1"/>
    <property type="match status" value="1"/>
</dbReference>
<dbReference type="RefSeq" id="WP_014531241.1">
    <property type="nucleotide sequence ID" value="NC_017327.1"/>
</dbReference>
<evidence type="ECO:0000313" key="2">
    <source>
        <dbReference type="EMBL" id="AEH81533.1"/>
    </source>
</evidence>
<dbReference type="Pfam" id="PF13350">
    <property type="entry name" value="Y_phosphatase3"/>
    <property type="match status" value="1"/>
</dbReference>
<dbReference type="GO" id="GO:0004721">
    <property type="term" value="F:phosphoprotein phosphatase activity"/>
    <property type="evidence" value="ECO:0007669"/>
    <property type="project" value="InterPro"/>
</dbReference>
<dbReference type="SUPFAM" id="SSF52799">
    <property type="entry name" value="(Phosphotyrosine protein) phosphatases II"/>
    <property type="match status" value="1"/>
</dbReference>
<dbReference type="InterPro" id="IPR026893">
    <property type="entry name" value="Tyr/Ser_Pase_IphP-type"/>
</dbReference>
<dbReference type="InterPro" id="IPR029021">
    <property type="entry name" value="Prot-tyrosine_phosphatase-like"/>
</dbReference>
<sequence>MSRPWLGSGDVGESGETWYLQEVEGADRAAITHFDFRLSASKRLSPQQARQLIALLQTAPKPILIHCQAGADRTGMAAMLYLQQIAGIDEEISERQLSVRYGHIGLPYISAAFAMDENWEILEEVLFGLTS</sequence>
<name>F7XD54_SINMM</name>
<feature type="domain" description="Tyrosine specific protein phosphatases" evidence="1">
    <location>
        <begin position="50"/>
        <end position="82"/>
    </location>
</feature>
<evidence type="ECO:0000313" key="3">
    <source>
        <dbReference type="Proteomes" id="UP000009045"/>
    </source>
</evidence>
<reference evidence="2 3" key="1">
    <citation type="journal article" date="2011" name="J. Biotechnol.">
        <title>The complete genome sequence of the dominant Sinorhizobium meliloti field isolate SM11 extends the S. meliloti pan-genome.</title>
        <authorList>
            <person name="Schneiker-Bekel S."/>
            <person name="Wibberg D."/>
            <person name="Bekel T."/>
            <person name="Blom J."/>
            <person name="Linke B."/>
            <person name="Neuweger H."/>
            <person name="Stiens M."/>
            <person name="Vorholter F.J."/>
            <person name="Weidner S."/>
            <person name="Goesmann A."/>
            <person name="Puhler A."/>
            <person name="Schluter A."/>
        </authorList>
    </citation>
    <scope>NUCLEOTIDE SEQUENCE [LARGE SCALE GENOMIC DNA]</scope>
    <source>
        <strain evidence="2 3">SM11</strain>
        <plasmid evidence="3">pSmeSM11c</plasmid>
    </source>
</reference>
<dbReference type="InterPro" id="IPR016130">
    <property type="entry name" value="Tyr_Pase_AS"/>
</dbReference>
<dbReference type="Proteomes" id="UP000009045">
    <property type="component" value="Plasmid pSmeSM11c"/>
</dbReference>
<accession>F7XD54</accession>
<protein>
    <recommendedName>
        <fullName evidence="1">Tyrosine specific protein phosphatases domain-containing protein</fullName>
    </recommendedName>
</protein>
<dbReference type="KEGG" id="smx:SM11_pC0460"/>
<proteinExistence type="predicted"/>
<dbReference type="InterPro" id="IPR000387">
    <property type="entry name" value="Tyr_Pase_dom"/>
</dbReference>
<dbReference type="HOGENOM" id="CLU_1926172_0_0_5"/>